<dbReference type="EMBL" id="GBRH01226732">
    <property type="protein sequence ID" value="JAD71163.1"/>
    <property type="molecule type" value="Transcribed_RNA"/>
</dbReference>
<organism evidence="1">
    <name type="scientific">Arundo donax</name>
    <name type="common">Giant reed</name>
    <name type="synonym">Donax arundinaceus</name>
    <dbReference type="NCBI Taxonomy" id="35708"/>
    <lineage>
        <taxon>Eukaryota</taxon>
        <taxon>Viridiplantae</taxon>
        <taxon>Streptophyta</taxon>
        <taxon>Embryophyta</taxon>
        <taxon>Tracheophyta</taxon>
        <taxon>Spermatophyta</taxon>
        <taxon>Magnoliopsida</taxon>
        <taxon>Liliopsida</taxon>
        <taxon>Poales</taxon>
        <taxon>Poaceae</taxon>
        <taxon>PACMAD clade</taxon>
        <taxon>Arundinoideae</taxon>
        <taxon>Arundineae</taxon>
        <taxon>Arundo</taxon>
    </lineage>
</organism>
<reference evidence="1" key="2">
    <citation type="journal article" date="2015" name="Data Brief">
        <title>Shoot transcriptome of the giant reed, Arundo donax.</title>
        <authorList>
            <person name="Barrero R.A."/>
            <person name="Guerrero F.D."/>
            <person name="Moolhuijzen P."/>
            <person name="Goolsby J.A."/>
            <person name="Tidwell J."/>
            <person name="Bellgard S.E."/>
            <person name="Bellgard M.I."/>
        </authorList>
    </citation>
    <scope>NUCLEOTIDE SEQUENCE</scope>
    <source>
        <tissue evidence="1">Shoot tissue taken approximately 20 cm above the soil surface</tissue>
    </source>
</reference>
<sequence>MVRWWRHELWCCCR</sequence>
<accession>A0A0A9C9P5</accession>
<reference evidence="1" key="1">
    <citation type="submission" date="2014-09" db="EMBL/GenBank/DDBJ databases">
        <authorList>
            <person name="Magalhaes I.L.F."/>
            <person name="Oliveira U."/>
            <person name="Santos F.R."/>
            <person name="Vidigal T.H.D.A."/>
            <person name="Brescovit A.D."/>
            <person name="Santos A.J."/>
        </authorList>
    </citation>
    <scope>NUCLEOTIDE SEQUENCE</scope>
    <source>
        <tissue evidence="1">Shoot tissue taken approximately 20 cm above the soil surface</tissue>
    </source>
</reference>
<evidence type="ECO:0000313" key="1">
    <source>
        <dbReference type="EMBL" id="JAD71163.1"/>
    </source>
</evidence>
<proteinExistence type="predicted"/>
<name>A0A0A9C9P5_ARUDO</name>
<protein>
    <submittedName>
        <fullName evidence="1">Uncharacterized protein</fullName>
    </submittedName>
</protein>